<dbReference type="GeneID" id="109725856"/>
<dbReference type="PANTHER" id="PTHR34289:SF3">
    <property type="entry name" value="PROTEIN, PUTATIVE (DUF819)-RELATED"/>
    <property type="match status" value="1"/>
</dbReference>
<organism evidence="3 4">
    <name type="scientific">Ananas comosus</name>
    <name type="common">Pineapple</name>
    <name type="synonym">Ananas ananas</name>
    <dbReference type="NCBI Taxonomy" id="4615"/>
    <lineage>
        <taxon>Eukaryota</taxon>
        <taxon>Viridiplantae</taxon>
        <taxon>Streptophyta</taxon>
        <taxon>Embryophyta</taxon>
        <taxon>Tracheophyta</taxon>
        <taxon>Spermatophyta</taxon>
        <taxon>Magnoliopsida</taxon>
        <taxon>Liliopsida</taxon>
        <taxon>Poales</taxon>
        <taxon>Bromeliaceae</taxon>
        <taxon>Bromelioideae</taxon>
        <taxon>Ananas</taxon>
    </lineage>
</organism>
<feature type="transmembrane region" description="Helical" evidence="2">
    <location>
        <begin position="233"/>
        <end position="256"/>
    </location>
</feature>
<dbReference type="AlphaFoldDB" id="A0A6P5GQB5"/>
<reference evidence="3" key="1">
    <citation type="journal article" date="2015" name="Nat. Genet.">
        <title>The pineapple genome and the evolution of CAM photosynthesis.</title>
        <authorList>
            <person name="Ming R."/>
            <person name="VanBuren R."/>
            <person name="Wai C.M."/>
            <person name="Tang H."/>
            <person name="Schatz M.C."/>
            <person name="Bowers J.E."/>
            <person name="Lyons E."/>
            <person name="Wang M.L."/>
            <person name="Chen J."/>
            <person name="Biggers E."/>
            <person name="Zhang J."/>
            <person name="Huang L."/>
            <person name="Zhang L."/>
            <person name="Miao W."/>
            <person name="Zhang J."/>
            <person name="Ye Z."/>
            <person name="Miao C."/>
            <person name="Lin Z."/>
            <person name="Wang H."/>
            <person name="Zhou H."/>
            <person name="Yim W.C."/>
            <person name="Priest H.D."/>
            <person name="Zheng C."/>
            <person name="Woodhouse M."/>
            <person name="Edger P.P."/>
            <person name="Guyot R."/>
            <person name="Guo H.B."/>
            <person name="Guo H."/>
            <person name="Zheng G."/>
            <person name="Singh R."/>
            <person name="Sharma A."/>
            <person name="Min X."/>
            <person name="Zheng Y."/>
            <person name="Lee H."/>
            <person name="Gurtowski J."/>
            <person name="Sedlazeck F.J."/>
            <person name="Harkess A."/>
            <person name="McKain M.R."/>
            <person name="Liao Z."/>
            <person name="Fang J."/>
            <person name="Liu J."/>
            <person name="Zhang X."/>
            <person name="Zhang Q."/>
            <person name="Hu W."/>
            <person name="Qin Y."/>
            <person name="Wang K."/>
            <person name="Chen L.Y."/>
            <person name="Shirley N."/>
            <person name="Lin Y.R."/>
            <person name="Liu L.Y."/>
            <person name="Hernandez A.G."/>
            <person name="Wright C.L."/>
            <person name="Bulone V."/>
            <person name="Tuskan G.A."/>
            <person name="Heath K."/>
            <person name="Zee F."/>
            <person name="Moore P.H."/>
            <person name="Sunkar R."/>
            <person name="Leebens-Mack J.H."/>
            <person name="Mockler T."/>
            <person name="Bennetzen J.L."/>
            <person name="Freeling M."/>
            <person name="Sankoff D."/>
            <person name="Paterson A.H."/>
            <person name="Zhu X."/>
            <person name="Yang X."/>
            <person name="Smith J.A."/>
            <person name="Cushman J.C."/>
            <person name="Paull R.E."/>
            <person name="Yu Q."/>
        </authorList>
    </citation>
    <scope>NUCLEOTIDE SEQUENCE [LARGE SCALE GENOMIC DNA]</scope>
    <source>
        <strain evidence="3">cv. F153</strain>
    </source>
</reference>
<feature type="transmembrane region" description="Helical" evidence="2">
    <location>
        <begin position="315"/>
        <end position="333"/>
    </location>
</feature>
<keyword evidence="2" id="KW-0812">Transmembrane</keyword>
<feature type="transmembrane region" description="Helical" evidence="2">
    <location>
        <begin position="113"/>
        <end position="133"/>
    </location>
</feature>
<evidence type="ECO:0000256" key="1">
    <source>
        <dbReference type="SAM" id="MobiDB-lite"/>
    </source>
</evidence>
<keyword evidence="3" id="KW-1185">Reference proteome</keyword>
<dbReference type="OrthoDB" id="45797at2759"/>
<dbReference type="InterPro" id="IPR008537">
    <property type="entry name" value="DUF819"/>
</dbReference>
<dbReference type="Pfam" id="PF05684">
    <property type="entry name" value="DUF819"/>
    <property type="match status" value="1"/>
</dbReference>
<sequence>MASSHSFLFSRPSPARPAIGPVHSPPSPPPFLNRSASSSSHSLSTSLRTSHSSFPSSPSKKHLRRPVIASAAFRLPTTAPLISPTDSWGTWTALFSAAAFGIWSERKTRWGSALSGALVSTLVGLAASSAGIVASDAPAYRVVLEYLLPLAVPLLLFNADLRRVIRSTGTLLLAFLLGSVATTIGTVVAYLLVPMRSLGQDSWKIAAALMSRHIGGAVNYVAVSEALGVSPSVLAAGLAADNVICAVYFTSLFALASRIPPEASTSSNGDDEVNNESGGNKLSVLQSATALAISFAICKAATHITSQFGMQGGKLPCITAIVVALATIFPSQFGSFAPAGEAMALILMQVFFAVVGANGSISNVINTTPGIFAFAFVQIAVHLAVILGVGKLLGFEQRLLLMASNANVGGPTTACGMATAKGWSSLIVPGILAGIFGIAIATFLGIGFGVYVLKYM</sequence>
<feature type="transmembrane region" description="Helical" evidence="2">
    <location>
        <begin position="371"/>
        <end position="393"/>
    </location>
</feature>
<feature type="region of interest" description="Disordered" evidence="1">
    <location>
        <begin position="1"/>
        <end position="62"/>
    </location>
</feature>
<keyword evidence="2" id="KW-0472">Membrane</keyword>
<dbReference type="Gramene" id="Aco021101.1.mrna1">
    <property type="protein sequence ID" value="Aco021101.1.mrna1"/>
    <property type="gene ID" value="Aco021101.1.path1"/>
</dbReference>
<accession>A0A6P5GQB5</accession>
<gene>
    <name evidence="4" type="primary">LOC109725856</name>
</gene>
<feature type="transmembrane region" description="Helical" evidence="2">
    <location>
        <begin position="171"/>
        <end position="193"/>
    </location>
</feature>
<keyword evidence="2" id="KW-1133">Transmembrane helix</keyword>
<protein>
    <submittedName>
        <fullName evidence="4">Uncharacterized protein LOC109725856 isoform X1</fullName>
    </submittedName>
</protein>
<evidence type="ECO:0000313" key="4">
    <source>
        <dbReference type="RefSeq" id="XP_020110841.1"/>
    </source>
</evidence>
<dbReference type="Proteomes" id="UP000515123">
    <property type="component" value="Linkage group 20"/>
</dbReference>
<feature type="compositionally biased region" description="Low complexity" evidence="1">
    <location>
        <begin position="34"/>
        <end position="58"/>
    </location>
</feature>
<name>A0A6P5GQB5_ANACO</name>
<dbReference type="RefSeq" id="XP_020110841.1">
    <property type="nucleotide sequence ID" value="XM_020255252.1"/>
</dbReference>
<feature type="transmembrane region" description="Helical" evidence="2">
    <location>
        <begin position="426"/>
        <end position="453"/>
    </location>
</feature>
<dbReference type="PANTHER" id="PTHR34289">
    <property type="entry name" value="PROTEIN, PUTATIVE (DUF819)-RELATED"/>
    <property type="match status" value="1"/>
</dbReference>
<feature type="transmembrane region" description="Helical" evidence="2">
    <location>
        <begin position="339"/>
        <end position="359"/>
    </location>
</feature>
<feature type="transmembrane region" description="Helical" evidence="2">
    <location>
        <begin position="139"/>
        <end position="159"/>
    </location>
</feature>
<evidence type="ECO:0000313" key="3">
    <source>
        <dbReference type="Proteomes" id="UP000515123"/>
    </source>
</evidence>
<proteinExistence type="predicted"/>
<evidence type="ECO:0000256" key="2">
    <source>
        <dbReference type="SAM" id="Phobius"/>
    </source>
</evidence>
<reference evidence="4" key="2">
    <citation type="submission" date="2025-08" db="UniProtKB">
        <authorList>
            <consortium name="RefSeq"/>
        </authorList>
    </citation>
    <scope>IDENTIFICATION</scope>
    <source>
        <tissue evidence="4">Leaf</tissue>
    </source>
</reference>